<accession>A0AAN9LI62</accession>
<dbReference type="AlphaFoldDB" id="A0AAN9LI62"/>
<comment type="caution">
    <text evidence="1">The sequence shown here is derived from an EMBL/GenBank/DDBJ whole genome shotgun (WGS) entry which is preliminary data.</text>
</comment>
<keyword evidence="2" id="KW-1185">Reference proteome</keyword>
<dbReference type="Proteomes" id="UP001367508">
    <property type="component" value="Unassembled WGS sequence"/>
</dbReference>
<sequence>MTHDDISSYCFDMSIKSQILIFFLAAAKEPGFEACILVPWLRQKTLVRLLCCFYVTMKLRSCCCALFL</sequence>
<organism evidence="1 2">
    <name type="scientific">Canavalia gladiata</name>
    <name type="common">Sword bean</name>
    <name type="synonym">Dolichos gladiatus</name>
    <dbReference type="NCBI Taxonomy" id="3824"/>
    <lineage>
        <taxon>Eukaryota</taxon>
        <taxon>Viridiplantae</taxon>
        <taxon>Streptophyta</taxon>
        <taxon>Embryophyta</taxon>
        <taxon>Tracheophyta</taxon>
        <taxon>Spermatophyta</taxon>
        <taxon>Magnoliopsida</taxon>
        <taxon>eudicotyledons</taxon>
        <taxon>Gunneridae</taxon>
        <taxon>Pentapetalae</taxon>
        <taxon>rosids</taxon>
        <taxon>fabids</taxon>
        <taxon>Fabales</taxon>
        <taxon>Fabaceae</taxon>
        <taxon>Papilionoideae</taxon>
        <taxon>50 kb inversion clade</taxon>
        <taxon>NPAAA clade</taxon>
        <taxon>indigoferoid/millettioid clade</taxon>
        <taxon>Phaseoleae</taxon>
        <taxon>Canavalia</taxon>
    </lineage>
</organism>
<dbReference type="EMBL" id="JAYMYQ010000004">
    <property type="protein sequence ID" value="KAK7336475.1"/>
    <property type="molecule type" value="Genomic_DNA"/>
</dbReference>
<proteinExistence type="predicted"/>
<gene>
    <name evidence="1" type="ORF">VNO77_17017</name>
</gene>
<evidence type="ECO:0000313" key="1">
    <source>
        <dbReference type="EMBL" id="KAK7336475.1"/>
    </source>
</evidence>
<reference evidence="1 2" key="1">
    <citation type="submission" date="2024-01" db="EMBL/GenBank/DDBJ databases">
        <title>The genomes of 5 underutilized Papilionoideae crops provide insights into root nodulation and disease resistanc.</title>
        <authorList>
            <person name="Jiang F."/>
        </authorList>
    </citation>
    <scope>NUCLEOTIDE SEQUENCE [LARGE SCALE GENOMIC DNA]</scope>
    <source>
        <strain evidence="1">LVBAO_FW01</strain>
        <tissue evidence="1">Leaves</tissue>
    </source>
</reference>
<evidence type="ECO:0000313" key="2">
    <source>
        <dbReference type="Proteomes" id="UP001367508"/>
    </source>
</evidence>
<protein>
    <submittedName>
        <fullName evidence="1">Uncharacterized protein</fullName>
    </submittedName>
</protein>
<name>A0AAN9LI62_CANGL</name>